<feature type="transmembrane region" description="Helical" evidence="1">
    <location>
        <begin position="93"/>
        <end position="112"/>
    </location>
</feature>
<sequence>MPGRTATRPAAGPAWDTVEPGRRGQSALVTAAVLLGVPGLVLTGMRVLPPADDAAALVASFVPYAIPLLGLALGCLLVALVRARRRARMAVPLAVVAVLLAAQLSWQLPYLVPDDRPVVGPAFGLLSLNTYKGEADPDQVLAATSRADVVVLVEVTPALVSALDARGWRDRFPFDAGASGGAVANTVVFSRYPLSGSRQFGSGSFDQWATTVDVPGTGPVALVAVHPCNPYCGEGRWAREHEDLRRVVAAELDRPLVVAGDFNAVVDHGPMQQLHRLGLRSAADLLGTGWAPTYPAGRALPPLLAIDHVLVDPALAVADLERVPVDGTDHLGLLAHVGRSS</sequence>
<keyword evidence="3" id="KW-0255">Endonuclease</keyword>
<evidence type="ECO:0000256" key="1">
    <source>
        <dbReference type="SAM" id="Phobius"/>
    </source>
</evidence>
<dbReference type="InterPro" id="IPR005135">
    <property type="entry name" value="Endo/exonuclease/phosphatase"/>
</dbReference>
<protein>
    <submittedName>
        <fullName evidence="3">Endonuclease/exonuclease/phosphatase (EEP) superfamily protein YafD</fullName>
    </submittedName>
</protein>
<dbReference type="GO" id="GO:0004519">
    <property type="term" value="F:endonuclease activity"/>
    <property type="evidence" value="ECO:0007669"/>
    <property type="project" value="UniProtKB-KW"/>
</dbReference>
<dbReference type="SUPFAM" id="SSF56219">
    <property type="entry name" value="DNase I-like"/>
    <property type="match status" value="1"/>
</dbReference>
<evidence type="ECO:0000259" key="2">
    <source>
        <dbReference type="Pfam" id="PF03372"/>
    </source>
</evidence>
<feature type="transmembrane region" description="Helical" evidence="1">
    <location>
        <begin position="54"/>
        <end position="81"/>
    </location>
</feature>
<gene>
    <name evidence="3" type="ORF">JOF54_000932</name>
</gene>
<dbReference type="RefSeq" id="WP_210053440.1">
    <property type="nucleotide sequence ID" value="NZ_BAAAMH010000006.1"/>
</dbReference>
<name>A0ABS4Z5C5_9ACTN</name>
<dbReference type="EMBL" id="JAGIOB010000001">
    <property type="protein sequence ID" value="MBP2416010.1"/>
    <property type="molecule type" value="Genomic_DNA"/>
</dbReference>
<reference evidence="3 4" key="1">
    <citation type="submission" date="2021-03" db="EMBL/GenBank/DDBJ databases">
        <title>Sequencing the genomes of 1000 actinobacteria strains.</title>
        <authorList>
            <person name="Klenk H.-P."/>
        </authorList>
    </citation>
    <scope>NUCLEOTIDE SEQUENCE [LARGE SCALE GENOMIC DNA]</scope>
    <source>
        <strain evidence="3 4">DSM 12936</strain>
    </source>
</reference>
<keyword evidence="1" id="KW-1133">Transmembrane helix</keyword>
<dbReference type="InterPro" id="IPR036691">
    <property type="entry name" value="Endo/exonu/phosph_ase_sf"/>
</dbReference>
<dbReference type="Gene3D" id="3.60.10.10">
    <property type="entry name" value="Endonuclease/exonuclease/phosphatase"/>
    <property type="match status" value="1"/>
</dbReference>
<proteinExistence type="predicted"/>
<evidence type="ECO:0000313" key="3">
    <source>
        <dbReference type="EMBL" id="MBP2416010.1"/>
    </source>
</evidence>
<evidence type="ECO:0000313" key="4">
    <source>
        <dbReference type="Proteomes" id="UP000758168"/>
    </source>
</evidence>
<feature type="transmembrane region" description="Helical" evidence="1">
    <location>
        <begin position="27"/>
        <end position="48"/>
    </location>
</feature>
<keyword evidence="4" id="KW-1185">Reference proteome</keyword>
<feature type="domain" description="Endonuclease/exonuclease/phosphatase" evidence="2">
    <location>
        <begin position="126"/>
        <end position="330"/>
    </location>
</feature>
<keyword evidence="3" id="KW-0540">Nuclease</keyword>
<dbReference type="Proteomes" id="UP000758168">
    <property type="component" value="Unassembled WGS sequence"/>
</dbReference>
<keyword evidence="3" id="KW-0378">Hydrolase</keyword>
<comment type="caution">
    <text evidence="3">The sequence shown here is derived from an EMBL/GenBank/DDBJ whole genome shotgun (WGS) entry which is preliminary data.</text>
</comment>
<keyword evidence="1" id="KW-0812">Transmembrane</keyword>
<accession>A0ABS4Z5C5</accession>
<dbReference type="Pfam" id="PF03372">
    <property type="entry name" value="Exo_endo_phos"/>
    <property type="match status" value="1"/>
</dbReference>
<organism evidence="3 4">
    <name type="scientific">Microlunatus capsulatus</name>
    <dbReference type="NCBI Taxonomy" id="99117"/>
    <lineage>
        <taxon>Bacteria</taxon>
        <taxon>Bacillati</taxon>
        <taxon>Actinomycetota</taxon>
        <taxon>Actinomycetes</taxon>
        <taxon>Propionibacteriales</taxon>
        <taxon>Propionibacteriaceae</taxon>
        <taxon>Microlunatus</taxon>
    </lineage>
</organism>
<keyword evidence="1" id="KW-0472">Membrane</keyword>